<evidence type="ECO:0008006" key="3">
    <source>
        <dbReference type="Google" id="ProtNLM"/>
    </source>
</evidence>
<evidence type="ECO:0000313" key="1">
    <source>
        <dbReference type="EMBL" id="ORY20027.1"/>
    </source>
</evidence>
<dbReference type="EMBL" id="MCOG01000305">
    <property type="protein sequence ID" value="ORY20027.1"/>
    <property type="molecule type" value="Genomic_DNA"/>
</dbReference>
<sequence>MLPSYHSGCKEARKKVVLSEISDEEALEKASEIYDVALELQKAGQTCTALLKFEEAFFGEKSAVPSSEKLYGTFRECLLKNELVDNCFVSVLKNSFISAAPSSIASIFMQQGQYLEAAFWYGVSYVNGNSSARNSFDTAVTYYNSSTHAKGE</sequence>
<comment type="caution">
    <text evidence="1">The sequence shown here is derived from an EMBL/GenBank/DDBJ whole genome shotgun (WGS) entry which is preliminary data.</text>
</comment>
<evidence type="ECO:0000313" key="2">
    <source>
        <dbReference type="Proteomes" id="UP000193920"/>
    </source>
</evidence>
<keyword evidence="2" id="KW-1185">Reference proteome</keyword>
<accession>A0A1Y2ACM3</accession>
<name>A0A1Y2ACM3_9FUNG</name>
<organism evidence="1 2">
    <name type="scientific">Neocallimastix californiae</name>
    <dbReference type="NCBI Taxonomy" id="1754190"/>
    <lineage>
        <taxon>Eukaryota</taxon>
        <taxon>Fungi</taxon>
        <taxon>Fungi incertae sedis</taxon>
        <taxon>Chytridiomycota</taxon>
        <taxon>Chytridiomycota incertae sedis</taxon>
        <taxon>Neocallimastigomycetes</taxon>
        <taxon>Neocallimastigales</taxon>
        <taxon>Neocallimastigaceae</taxon>
        <taxon>Neocallimastix</taxon>
    </lineage>
</organism>
<dbReference type="AlphaFoldDB" id="A0A1Y2ACM3"/>
<gene>
    <name evidence="1" type="ORF">LY90DRAFT_708071</name>
</gene>
<protein>
    <recommendedName>
        <fullName evidence="3">HCP-like protein</fullName>
    </recommendedName>
</protein>
<proteinExistence type="predicted"/>
<dbReference type="Proteomes" id="UP000193920">
    <property type="component" value="Unassembled WGS sequence"/>
</dbReference>
<reference evidence="1 2" key="1">
    <citation type="submission" date="2016-08" db="EMBL/GenBank/DDBJ databases">
        <title>A Parts List for Fungal Cellulosomes Revealed by Comparative Genomics.</title>
        <authorList>
            <consortium name="DOE Joint Genome Institute"/>
            <person name="Haitjema C.H."/>
            <person name="Gilmore S.P."/>
            <person name="Henske J.K."/>
            <person name="Solomon K.V."/>
            <person name="De Groot R."/>
            <person name="Kuo A."/>
            <person name="Mondo S.J."/>
            <person name="Salamov A.A."/>
            <person name="Labutti K."/>
            <person name="Zhao Z."/>
            <person name="Chiniquy J."/>
            <person name="Barry K."/>
            <person name="Brewer H.M."/>
            <person name="Purvine S.O."/>
            <person name="Wright A.T."/>
            <person name="Boxma B."/>
            <person name="Van Alen T."/>
            <person name="Hackstein J.H."/>
            <person name="Baker S.E."/>
            <person name="Grigoriev I.V."/>
            <person name="O'Malley M.A."/>
        </authorList>
    </citation>
    <scope>NUCLEOTIDE SEQUENCE [LARGE SCALE GENOMIC DNA]</scope>
    <source>
        <strain evidence="1 2">G1</strain>
    </source>
</reference>